<evidence type="ECO:0000313" key="3">
    <source>
        <dbReference type="Proteomes" id="UP001459277"/>
    </source>
</evidence>
<dbReference type="EMBL" id="JAZDWU010000012">
    <property type="protein sequence ID" value="KAK9983646.1"/>
    <property type="molecule type" value="Genomic_DNA"/>
</dbReference>
<dbReference type="AlphaFoldDB" id="A0AAW2BCE9"/>
<sequence>MNEYRQKQSLEGKATPLDSDSKLNPIKPLAFSAGSSMTPRCDPLPDVGTPTRGSDGQGEIMDDRIRGDPEVL</sequence>
<feature type="region of interest" description="Disordered" evidence="1">
    <location>
        <begin position="1"/>
        <end position="72"/>
    </location>
</feature>
<dbReference type="Proteomes" id="UP001459277">
    <property type="component" value="Unassembled WGS sequence"/>
</dbReference>
<accession>A0AAW2BCE9</accession>
<evidence type="ECO:0000256" key="1">
    <source>
        <dbReference type="SAM" id="MobiDB-lite"/>
    </source>
</evidence>
<comment type="caution">
    <text evidence="2">The sequence shown here is derived from an EMBL/GenBank/DDBJ whole genome shotgun (WGS) entry which is preliminary data.</text>
</comment>
<organism evidence="2 3">
    <name type="scientific">Lithocarpus litseifolius</name>
    <dbReference type="NCBI Taxonomy" id="425828"/>
    <lineage>
        <taxon>Eukaryota</taxon>
        <taxon>Viridiplantae</taxon>
        <taxon>Streptophyta</taxon>
        <taxon>Embryophyta</taxon>
        <taxon>Tracheophyta</taxon>
        <taxon>Spermatophyta</taxon>
        <taxon>Magnoliopsida</taxon>
        <taxon>eudicotyledons</taxon>
        <taxon>Gunneridae</taxon>
        <taxon>Pentapetalae</taxon>
        <taxon>rosids</taxon>
        <taxon>fabids</taxon>
        <taxon>Fagales</taxon>
        <taxon>Fagaceae</taxon>
        <taxon>Lithocarpus</taxon>
    </lineage>
</organism>
<protein>
    <submittedName>
        <fullName evidence="2">Uncharacterized protein</fullName>
    </submittedName>
</protein>
<reference evidence="2 3" key="1">
    <citation type="submission" date="2024-01" db="EMBL/GenBank/DDBJ databases">
        <title>A telomere-to-telomere, gap-free genome of sweet tea (Lithocarpus litseifolius).</title>
        <authorList>
            <person name="Zhou J."/>
        </authorList>
    </citation>
    <scope>NUCLEOTIDE SEQUENCE [LARGE SCALE GENOMIC DNA]</scope>
    <source>
        <strain evidence="2">Zhou-2022a</strain>
        <tissue evidence="2">Leaf</tissue>
    </source>
</reference>
<feature type="compositionally biased region" description="Basic and acidic residues" evidence="1">
    <location>
        <begin position="1"/>
        <end position="10"/>
    </location>
</feature>
<proteinExistence type="predicted"/>
<evidence type="ECO:0000313" key="2">
    <source>
        <dbReference type="EMBL" id="KAK9983646.1"/>
    </source>
</evidence>
<name>A0AAW2BCE9_9ROSI</name>
<gene>
    <name evidence="2" type="ORF">SO802_033171</name>
</gene>
<feature type="compositionally biased region" description="Basic and acidic residues" evidence="1">
    <location>
        <begin position="61"/>
        <end position="72"/>
    </location>
</feature>
<keyword evidence="3" id="KW-1185">Reference proteome</keyword>